<protein>
    <recommendedName>
        <fullName evidence="3">Metalloprotease</fullName>
    </recommendedName>
</protein>
<evidence type="ECO:0000313" key="1">
    <source>
        <dbReference type="EMBL" id="GLB49247.1"/>
    </source>
</evidence>
<gene>
    <name evidence="1" type="ORF">Y10_16150</name>
</gene>
<comment type="caution">
    <text evidence="1">The sequence shown here is derived from an EMBL/GenBank/DDBJ whole genome shotgun (WGS) entry which is preliminary data.</text>
</comment>
<evidence type="ECO:0000313" key="2">
    <source>
        <dbReference type="Proteomes" id="UP001143543"/>
    </source>
</evidence>
<dbReference type="EMBL" id="BRVO01000002">
    <property type="protein sequence ID" value="GLB49247.1"/>
    <property type="molecule type" value="Genomic_DNA"/>
</dbReference>
<sequence>MSKSGFAQEEQSITATLHEDLKAINIQQTLVFTNHTNDTLNQIYLYDWNNAYQNKNTALAKRFAEEFDKSLHFANEEQRGSTQIISIIDKTYKTLSWKRLEADDLIKVQLKSPVYPNESYTLNLTYTTKLPSAEFTGYGYDKFGNIKLEYWYLAPIPYKDDWKLYSNMNLNDMYVEKSKYKVNFNYPNTLFLTSNAAVTSKETVGTYRHVQLEYDEVKNIKLYFEPFKTFTEIETDNIVFTSNIEPENISEPVSYLSIDKVSRFLQEYIPQKKKIRVLISESDYRKNPIYGLNQLPSFLAPFQDQFLYELKLLKTTLSSYLAESIDADPRKDKWVYDAIETYLMMQFIEDYYPDMKLAGNFSNVWGLKSFHFTQMDFNEQYQMYYMLMARKHIDQPLDTSRDSLLKFNNNIANKYKAGIGLKYLDDYLEQQMSVSLIKDFLLSNQKTKEHFKNLIISKSDKNVDWFFNDYLSTNHKIDYTIKSVKEKGDSLEVKIKNKQKAEVPISIYTFKNKKLLHKYWLTDIKNNKTFTIPNNGEDKFALNYEKVIPEYNQRNNYKSTKGLFNHKPLQFRLFQDAEDPNYNQVFFMPEFGFNLYDGFILGAKMYNKTLLTKPLLYSIKPQYGFNSNDLVGGASIQYRQFIDNSNLFLVNYGLSGSYYHYAEGLVYKSFTPSVSFTFRPKDLRSNKRQILNFRAVNIEREKDTLVELENPSYTVFNARYLNYNNNILNYHSWFVDAQAGSKFSKLSFNYEYRKLFDNNRQINIRFFGGKFLHNNTNTNYFDFALDRPTDYLFDYNYLGRSESTGIFSQQLIVAEGGFKSKLTPQYSNDWMLTSNFSTSIYRWIEAYGDLGLVKNKNIPTKFVYDSGIRLNLVTDYFELYLPVYSNNGWEIAQPHYANNIRFIVTLSPKALTGLFTRKWF</sequence>
<accession>A0ABQ5MIM4</accession>
<proteinExistence type="predicted"/>
<dbReference type="Proteomes" id="UP001143543">
    <property type="component" value="Unassembled WGS sequence"/>
</dbReference>
<organism evidence="1 2">
    <name type="scientific">Neptunitalea lumnitzerae</name>
    <dbReference type="NCBI Taxonomy" id="2965509"/>
    <lineage>
        <taxon>Bacteria</taxon>
        <taxon>Pseudomonadati</taxon>
        <taxon>Bacteroidota</taxon>
        <taxon>Flavobacteriia</taxon>
        <taxon>Flavobacteriales</taxon>
        <taxon>Flavobacteriaceae</taxon>
        <taxon>Neptunitalea</taxon>
    </lineage>
</organism>
<keyword evidence="2" id="KW-1185">Reference proteome</keyword>
<reference evidence="1" key="1">
    <citation type="submission" date="2022-07" db="EMBL/GenBank/DDBJ databases">
        <title>Taxonomy of Novel Oxalotrophic and Methylotrophic Bacteria.</title>
        <authorList>
            <person name="Sahin N."/>
            <person name="Tani A."/>
        </authorList>
    </citation>
    <scope>NUCLEOTIDE SEQUENCE</scope>
    <source>
        <strain evidence="1">Y10</strain>
    </source>
</reference>
<name>A0ABQ5MIM4_9FLAO</name>
<evidence type="ECO:0008006" key="3">
    <source>
        <dbReference type="Google" id="ProtNLM"/>
    </source>
</evidence>